<evidence type="ECO:0000313" key="2">
    <source>
        <dbReference type="EMBL" id="KHJ34495.1"/>
    </source>
</evidence>
<dbReference type="InterPro" id="IPR043502">
    <property type="entry name" value="DNA/RNA_pol_sf"/>
</dbReference>
<dbReference type="EMBL" id="JNVN01000843">
    <property type="protein sequence ID" value="KHJ34495.1"/>
    <property type="molecule type" value="Genomic_DNA"/>
</dbReference>
<organism evidence="2 3">
    <name type="scientific">Uncinula necator</name>
    <name type="common">Grape powdery mildew</name>
    <dbReference type="NCBI Taxonomy" id="52586"/>
    <lineage>
        <taxon>Eukaryota</taxon>
        <taxon>Fungi</taxon>
        <taxon>Dikarya</taxon>
        <taxon>Ascomycota</taxon>
        <taxon>Pezizomycotina</taxon>
        <taxon>Leotiomycetes</taxon>
        <taxon>Erysiphales</taxon>
        <taxon>Erysiphaceae</taxon>
        <taxon>Erysiphe</taxon>
    </lineage>
</organism>
<dbReference type="PANTHER" id="PTHR33481">
    <property type="entry name" value="REVERSE TRANSCRIPTASE"/>
    <property type="match status" value="1"/>
</dbReference>
<dbReference type="Pfam" id="PF00078">
    <property type="entry name" value="RVT_1"/>
    <property type="match status" value="1"/>
</dbReference>
<dbReference type="InterPro" id="IPR000477">
    <property type="entry name" value="RT_dom"/>
</dbReference>
<reference evidence="2 3" key="1">
    <citation type="journal article" date="2014" name="BMC Genomics">
        <title>Adaptive genomic structural variation in the grape powdery mildew pathogen, Erysiphe necator.</title>
        <authorList>
            <person name="Jones L."/>
            <person name="Riaz S."/>
            <person name="Morales-Cruz A."/>
            <person name="Amrine K.C."/>
            <person name="McGuire B."/>
            <person name="Gubler W.D."/>
            <person name="Walker M.A."/>
            <person name="Cantu D."/>
        </authorList>
    </citation>
    <scope>NUCLEOTIDE SEQUENCE [LARGE SCALE GENOMIC DNA]</scope>
    <source>
        <strain evidence="3">c</strain>
    </source>
</reference>
<evidence type="ECO:0000259" key="1">
    <source>
        <dbReference type="PROSITE" id="PS50878"/>
    </source>
</evidence>
<evidence type="ECO:0000313" key="3">
    <source>
        <dbReference type="Proteomes" id="UP000030854"/>
    </source>
</evidence>
<sequence length="500" mass="56498">MAEHFFPSPIHAELEDIKGAIYPEISEPISNYIDEVEFEEAISKLPNDRAPGPDGIPNRLLKQCRKTLSIILKDLLLRYDTANAYKPIALLNTIGKLLEKLVANRISKAAEKYGLLLEEKMGVRAKSLDIFGAFDNVSHQRLVHNLREKGTPSWMITFIESFLKERSTVIVLGSFKGDQIQTSTGIPQGSSLSPILFLFFASTQLSTPQTATSSAVGFVDDTNILTWSDTTEENCLRLQQLHEKYESLDKTHGVKFAPNKYQLMHFSRARNKHNLQAPIIIQSHLTNPQISLRILGIHLDPKLNWGADIENVQWKTDLQMRALNRLAQSTWGATFHKTKLLYNTLVRPSLMYGSPIWAEAGLNGKIPERIVTGAYKSTSSRALEHETSTLPIEIYLKQRRVQFAGLLKRQPVQQTITAACEKITQRGIRRDNRRAKMKIEDIAEWEGFCDGIESQKAKNRLVKLRQIGNGQIPGQIKNECSALVTEHLQTLKYGKQLTSF</sequence>
<dbReference type="STRING" id="52586.A0A0B1PAW2"/>
<dbReference type="SUPFAM" id="SSF56672">
    <property type="entry name" value="DNA/RNA polymerases"/>
    <property type="match status" value="1"/>
</dbReference>
<gene>
    <name evidence="2" type="ORF">EV44_g3457</name>
</gene>
<comment type="caution">
    <text evidence="2">The sequence shown here is derived from an EMBL/GenBank/DDBJ whole genome shotgun (WGS) entry which is preliminary data.</text>
</comment>
<accession>A0A0B1PAW2</accession>
<dbReference type="PANTHER" id="PTHR33481:SF1">
    <property type="entry name" value="ENDONUCLEASE_EXONUCLEASE_PHOSPHATASE DOMAIN-CONTAINING PROTEIN-RELATED"/>
    <property type="match status" value="1"/>
</dbReference>
<dbReference type="AlphaFoldDB" id="A0A0B1PAW2"/>
<name>A0A0B1PAW2_UNCNE</name>
<keyword evidence="3" id="KW-1185">Reference proteome</keyword>
<dbReference type="PROSITE" id="PS50878">
    <property type="entry name" value="RT_POL"/>
    <property type="match status" value="1"/>
</dbReference>
<feature type="domain" description="Reverse transcriptase" evidence="1">
    <location>
        <begin position="57"/>
        <end position="299"/>
    </location>
</feature>
<dbReference type="OMA" id="WGADIEN"/>
<proteinExistence type="predicted"/>
<protein>
    <recommendedName>
        <fullName evidence="1">Reverse transcriptase domain-containing protein</fullName>
    </recommendedName>
</protein>
<dbReference type="Proteomes" id="UP000030854">
    <property type="component" value="Unassembled WGS sequence"/>
</dbReference>
<dbReference type="HOGENOM" id="CLU_000680_23_6_1"/>